<keyword evidence="2" id="KW-1185">Reference proteome</keyword>
<name>A0A0N5CQU1_THECL</name>
<evidence type="ECO:0000313" key="3">
    <source>
        <dbReference type="WBParaSite" id="TCLT_0000259101-mRNA-1"/>
    </source>
</evidence>
<sequence length="71" mass="7846">MLLKFSVTLREMAQFQDENRTPLASWQNYPLPLGELDSKGEIGAVGDKPIKDHAGSNPFIDDNGVPIADYL</sequence>
<dbReference type="AlphaFoldDB" id="A0A0N5CQU1"/>
<accession>A0A0N5CQU1</accession>
<organism evidence="3">
    <name type="scientific">Thelazia callipaeda</name>
    <name type="common">Oriental eyeworm</name>
    <name type="synonym">Parasitic nematode</name>
    <dbReference type="NCBI Taxonomy" id="103827"/>
    <lineage>
        <taxon>Eukaryota</taxon>
        <taxon>Metazoa</taxon>
        <taxon>Ecdysozoa</taxon>
        <taxon>Nematoda</taxon>
        <taxon>Chromadorea</taxon>
        <taxon>Rhabditida</taxon>
        <taxon>Spirurina</taxon>
        <taxon>Spiruromorpha</taxon>
        <taxon>Thelazioidea</taxon>
        <taxon>Thelaziidae</taxon>
        <taxon>Thelazia</taxon>
    </lineage>
</organism>
<reference evidence="1 2" key="2">
    <citation type="submission" date="2018-11" db="EMBL/GenBank/DDBJ databases">
        <authorList>
            <consortium name="Pathogen Informatics"/>
        </authorList>
    </citation>
    <scope>NUCLEOTIDE SEQUENCE [LARGE SCALE GENOMIC DNA]</scope>
</reference>
<evidence type="ECO:0000313" key="2">
    <source>
        <dbReference type="Proteomes" id="UP000276776"/>
    </source>
</evidence>
<dbReference type="Proteomes" id="UP000276776">
    <property type="component" value="Unassembled WGS sequence"/>
</dbReference>
<protein>
    <submittedName>
        <fullName evidence="3">COesterase domain-containing protein</fullName>
    </submittedName>
</protein>
<reference evidence="3" key="1">
    <citation type="submission" date="2017-02" db="UniProtKB">
        <authorList>
            <consortium name="WormBaseParasite"/>
        </authorList>
    </citation>
    <scope>IDENTIFICATION</scope>
</reference>
<gene>
    <name evidence="1" type="ORF">TCLT_LOCUS2592</name>
</gene>
<evidence type="ECO:0000313" key="1">
    <source>
        <dbReference type="EMBL" id="VDM98633.1"/>
    </source>
</evidence>
<dbReference type="EMBL" id="UYYF01000576">
    <property type="protein sequence ID" value="VDM98633.1"/>
    <property type="molecule type" value="Genomic_DNA"/>
</dbReference>
<proteinExistence type="predicted"/>
<dbReference type="WBParaSite" id="TCLT_0000259101-mRNA-1">
    <property type="protein sequence ID" value="TCLT_0000259101-mRNA-1"/>
    <property type="gene ID" value="TCLT_0000259101"/>
</dbReference>